<dbReference type="InterPro" id="IPR032719">
    <property type="entry name" value="WbsX"/>
</dbReference>
<dbReference type="PANTHER" id="PTHR41244">
    <property type="entry name" value="RHAMNAN SYNTHESIS F"/>
    <property type="match status" value="1"/>
</dbReference>
<proteinExistence type="predicted"/>
<keyword evidence="1" id="KW-0378">Hydrolase</keyword>
<evidence type="ECO:0000313" key="1">
    <source>
        <dbReference type="EMBL" id="MBB2150975.1"/>
    </source>
</evidence>
<sequence>MSHLKPIAIYLPQYHTIPENDEWWQKGFTEWTNVKKSKSYFAGHYQPHVPVNKDYYDLSDNSVLEKQAELAKSYGIEGFCFYHYWFSGHLLLEKPLHNMLAAGKPDMPFCLCWANENWTRTWDGQDKQVLIEQHYSIEDDKKHIDYLMPFFKDERYIKIDNKPVFLMYRTELHPDIKAATKLWRDEAKKAGFDDLYLIRVENHLKNIDPAEHGFDAAMEFAPDSGFKGKKVQKNNYPKYLLHKLMHKTGIKKSVHHENGIYSYASMVNSLINKAERPYKYFRCAFPSWDNSARRKIHATIYLGSEPKLFEKWIRHLAKHTREKFPEQEQLLFINAWNEWGEGCHLEPDEEWGTQYLEALKKGIEE</sequence>
<gene>
    <name evidence="1" type="ORF">GM920_18915</name>
</gene>
<reference evidence="1 2" key="1">
    <citation type="submission" date="2019-11" db="EMBL/GenBank/DDBJ databases">
        <title>Description of Pedobacter sp. LMG 31462T.</title>
        <authorList>
            <person name="Carlier A."/>
            <person name="Qi S."/>
            <person name="Vandamme P."/>
        </authorList>
    </citation>
    <scope>NUCLEOTIDE SEQUENCE [LARGE SCALE GENOMIC DNA]</scope>
    <source>
        <strain evidence="1 2">LMG 31462</strain>
    </source>
</reference>
<protein>
    <submittedName>
        <fullName evidence="1">Glycosyl hydrolase</fullName>
    </submittedName>
</protein>
<dbReference type="Proteomes" id="UP000636110">
    <property type="component" value="Unassembled WGS sequence"/>
</dbReference>
<dbReference type="CDD" id="cd11579">
    <property type="entry name" value="Glyco_tran_WbsX"/>
    <property type="match status" value="1"/>
</dbReference>
<organism evidence="1 2">
    <name type="scientific">Pedobacter gandavensis</name>
    <dbReference type="NCBI Taxonomy" id="2679963"/>
    <lineage>
        <taxon>Bacteria</taxon>
        <taxon>Pseudomonadati</taxon>
        <taxon>Bacteroidota</taxon>
        <taxon>Sphingobacteriia</taxon>
        <taxon>Sphingobacteriales</taxon>
        <taxon>Sphingobacteriaceae</taxon>
        <taxon>Pedobacter</taxon>
    </lineage>
</organism>
<dbReference type="PANTHER" id="PTHR41244:SF1">
    <property type="entry name" value="GLYCOSYLTRANSFERASE"/>
    <property type="match status" value="1"/>
</dbReference>
<keyword evidence="2" id="KW-1185">Reference proteome</keyword>
<dbReference type="Pfam" id="PF14307">
    <property type="entry name" value="Glyco_tran_WbsX"/>
    <property type="match status" value="1"/>
</dbReference>
<comment type="caution">
    <text evidence="1">The sequence shown here is derived from an EMBL/GenBank/DDBJ whole genome shotgun (WGS) entry which is preliminary data.</text>
</comment>
<name>A0ABR6F0A8_9SPHI</name>
<dbReference type="GO" id="GO:0016787">
    <property type="term" value="F:hydrolase activity"/>
    <property type="evidence" value="ECO:0007669"/>
    <property type="project" value="UniProtKB-KW"/>
</dbReference>
<dbReference type="Gene3D" id="3.20.20.80">
    <property type="entry name" value="Glycosidases"/>
    <property type="match status" value="1"/>
</dbReference>
<accession>A0ABR6F0A8</accession>
<evidence type="ECO:0000313" key="2">
    <source>
        <dbReference type="Proteomes" id="UP000636110"/>
    </source>
</evidence>
<dbReference type="EMBL" id="WNXC01000008">
    <property type="protein sequence ID" value="MBB2150975.1"/>
    <property type="molecule type" value="Genomic_DNA"/>
</dbReference>